<comment type="similarity">
    <text evidence="1">Belongs to the glycosyltransferase 34 family.</text>
</comment>
<feature type="region of interest" description="Disordered" evidence="4">
    <location>
        <begin position="56"/>
        <end position="91"/>
    </location>
</feature>
<dbReference type="GO" id="GO:0006487">
    <property type="term" value="P:protein N-linked glycosylation"/>
    <property type="evidence" value="ECO:0007669"/>
    <property type="project" value="TreeGrafter"/>
</dbReference>
<dbReference type="InterPro" id="IPR029044">
    <property type="entry name" value="Nucleotide-diphossugar_trans"/>
</dbReference>
<proteinExistence type="inferred from homology"/>
<sequence>MSLMTSWAPLPGMLLVVWLLPVGMADGGTDTHIAAAARAATDRACHLSEDADHRNSCGTGGGGGHGQDTNTTSPLSAPFPLSGGADGLSEDDKWRCADESSPWSELRRAFLAASDNATIETADALSRLLLHVTADVHLPLIPTQCNVGVVAAYHLLGRMCLWFGDALRGYRLLQMAQVFVFTLRNKNKVPEIEGQRWGTSDEQIIADMQELRKHYAAWDMARRALLTPVPKDFRDPKLRIGIVSICAYTDEWALKYVTPHNRQIYASRHNYTYLVHDTHPMPNQNVHIQHAKLYLLAHHLRSGRYDWLMWLDCDSIIMDFNRTIDSIIHTYSQQRDEPSSGLDPNVGLLITEEGWGLSSANFLVRNSPWTISVLGRAFVMAHVHQPLFGDQDALIMTLINEAALTLSRAIRLSALIRRLISDAAPAPAIHSQEVGDEVVGATDAIDVRAVVIPQHEMNSYDVWNGMFLRSHAYEKGDFLITFPGCREPLSCNGLFVCAANYALDPSNFTYDQHDLNHLRVFGPPLKAFEAYTQLASRTQMA</sequence>
<evidence type="ECO:0000256" key="5">
    <source>
        <dbReference type="SAM" id="SignalP"/>
    </source>
</evidence>
<dbReference type="InParanoid" id="A0A0G4GGZ8"/>
<organism evidence="6 7">
    <name type="scientific">Vitrella brassicaformis (strain CCMP3155)</name>
    <dbReference type="NCBI Taxonomy" id="1169540"/>
    <lineage>
        <taxon>Eukaryota</taxon>
        <taxon>Sar</taxon>
        <taxon>Alveolata</taxon>
        <taxon>Colpodellida</taxon>
        <taxon>Vitrellaceae</taxon>
        <taxon>Vitrella</taxon>
    </lineage>
</organism>
<dbReference type="OMA" id="WRCADES"/>
<reference evidence="6 7" key="1">
    <citation type="submission" date="2014-11" db="EMBL/GenBank/DDBJ databases">
        <authorList>
            <person name="Zhu J."/>
            <person name="Qi W."/>
            <person name="Song R."/>
        </authorList>
    </citation>
    <scope>NUCLEOTIDE SEQUENCE [LARGE SCALE GENOMIC DNA]</scope>
</reference>
<keyword evidence="2" id="KW-0328">Glycosyltransferase</keyword>
<dbReference type="Gene3D" id="3.90.550.10">
    <property type="entry name" value="Spore Coat Polysaccharide Biosynthesis Protein SpsA, Chain A"/>
    <property type="match status" value="1"/>
</dbReference>
<dbReference type="VEuPathDB" id="CryptoDB:Vbra_2700"/>
<accession>A0A0G4GGZ8</accession>
<dbReference type="PANTHER" id="PTHR31306">
    <property type="entry name" value="ALPHA-1,6-MANNOSYLTRANSFERASE MNN11-RELATED"/>
    <property type="match status" value="1"/>
</dbReference>
<keyword evidence="7" id="KW-1185">Reference proteome</keyword>
<evidence type="ECO:0000313" key="7">
    <source>
        <dbReference type="Proteomes" id="UP000041254"/>
    </source>
</evidence>
<keyword evidence="3" id="KW-0808">Transferase</keyword>
<gene>
    <name evidence="6" type="ORF">Vbra_2700</name>
</gene>
<dbReference type="EMBL" id="CDMY01000665">
    <property type="protein sequence ID" value="CEM28910.1"/>
    <property type="molecule type" value="Genomic_DNA"/>
</dbReference>
<keyword evidence="5" id="KW-0732">Signal</keyword>
<evidence type="ECO:0008006" key="8">
    <source>
        <dbReference type="Google" id="ProtNLM"/>
    </source>
</evidence>
<evidence type="ECO:0000313" key="6">
    <source>
        <dbReference type="EMBL" id="CEM28910.1"/>
    </source>
</evidence>
<evidence type="ECO:0000256" key="1">
    <source>
        <dbReference type="ARBA" id="ARBA00005664"/>
    </source>
</evidence>
<dbReference type="Pfam" id="PF05637">
    <property type="entry name" value="Glyco_transf_34"/>
    <property type="match status" value="1"/>
</dbReference>
<evidence type="ECO:0000256" key="2">
    <source>
        <dbReference type="ARBA" id="ARBA00022676"/>
    </source>
</evidence>
<dbReference type="PhylomeDB" id="A0A0G4GGZ8"/>
<dbReference type="GO" id="GO:0000139">
    <property type="term" value="C:Golgi membrane"/>
    <property type="evidence" value="ECO:0007669"/>
    <property type="project" value="TreeGrafter"/>
</dbReference>
<dbReference type="Proteomes" id="UP000041254">
    <property type="component" value="Unassembled WGS sequence"/>
</dbReference>
<protein>
    <recommendedName>
        <fullName evidence="8">Galactosyl transferase GMA12/MNN10 family protein</fullName>
    </recommendedName>
</protein>
<feature type="signal peptide" evidence="5">
    <location>
        <begin position="1"/>
        <end position="25"/>
    </location>
</feature>
<dbReference type="OrthoDB" id="205108at2759"/>
<evidence type="ECO:0000256" key="4">
    <source>
        <dbReference type="SAM" id="MobiDB-lite"/>
    </source>
</evidence>
<dbReference type="PANTHER" id="PTHR31306:SF4">
    <property type="entry name" value="ALPHA-1,2-GALACTOSYLTRANSFERASE"/>
    <property type="match status" value="1"/>
</dbReference>
<name>A0A0G4GGZ8_VITBC</name>
<dbReference type="AlphaFoldDB" id="A0A0G4GGZ8"/>
<evidence type="ECO:0000256" key="3">
    <source>
        <dbReference type="ARBA" id="ARBA00022679"/>
    </source>
</evidence>
<dbReference type="InterPro" id="IPR008630">
    <property type="entry name" value="Glyco_trans_34"/>
</dbReference>
<feature type="chain" id="PRO_5005189975" description="Galactosyl transferase GMA12/MNN10 family protein" evidence="5">
    <location>
        <begin position="26"/>
        <end position="541"/>
    </location>
</feature>
<dbReference type="GO" id="GO:0016757">
    <property type="term" value="F:glycosyltransferase activity"/>
    <property type="evidence" value="ECO:0007669"/>
    <property type="project" value="UniProtKB-KW"/>
</dbReference>